<comment type="caution">
    <text evidence="1">The sequence shown here is derived from an EMBL/GenBank/DDBJ whole genome shotgun (WGS) entry which is preliminary data.</text>
</comment>
<proteinExistence type="predicted"/>
<reference evidence="1" key="1">
    <citation type="submission" date="2021-06" db="EMBL/GenBank/DDBJ databases">
        <authorList>
            <person name="Kallberg Y."/>
            <person name="Tangrot J."/>
            <person name="Rosling A."/>
        </authorList>
    </citation>
    <scope>NUCLEOTIDE SEQUENCE</scope>
    <source>
        <strain evidence="1">IN212</strain>
    </source>
</reference>
<accession>A0A9N8ZDU9</accession>
<evidence type="ECO:0000313" key="2">
    <source>
        <dbReference type="Proteomes" id="UP000789396"/>
    </source>
</evidence>
<name>A0A9N8ZDU9_9GLOM</name>
<feature type="non-terminal residue" evidence="1">
    <location>
        <position position="65"/>
    </location>
</feature>
<dbReference type="EMBL" id="CAJVPZ010001440">
    <property type="protein sequence ID" value="CAG8492518.1"/>
    <property type="molecule type" value="Genomic_DNA"/>
</dbReference>
<evidence type="ECO:0000313" key="1">
    <source>
        <dbReference type="EMBL" id="CAG8492518.1"/>
    </source>
</evidence>
<gene>
    <name evidence="1" type="ORF">RFULGI_LOCUS2050</name>
</gene>
<protein>
    <submittedName>
        <fullName evidence="1">9042_t:CDS:1</fullName>
    </submittedName>
</protein>
<organism evidence="1 2">
    <name type="scientific">Racocetra fulgida</name>
    <dbReference type="NCBI Taxonomy" id="60492"/>
    <lineage>
        <taxon>Eukaryota</taxon>
        <taxon>Fungi</taxon>
        <taxon>Fungi incertae sedis</taxon>
        <taxon>Mucoromycota</taxon>
        <taxon>Glomeromycotina</taxon>
        <taxon>Glomeromycetes</taxon>
        <taxon>Diversisporales</taxon>
        <taxon>Gigasporaceae</taxon>
        <taxon>Racocetra</taxon>
    </lineage>
</organism>
<keyword evidence="2" id="KW-1185">Reference proteome</keyword>
<dbReference type="AlphaFoldDB" id="A0A9N8ZDU9"/>
<dbReference type="Proteomes" id="UP000789396">
    <property type="component" value="Unassembled WGS sequence"/>
</dbReference>
<sequence length="65" mass="7234">MEINSVEQTNTNIELVNSDNLDSINNLGSNVKIVESSENREVLENIKIVESLDESENEDISVKKG</sequence>